<evidence type="ECO:0000313" key="1">
    <source>
        <dbReference type="EMBL" id="KAI8424307.1"/>
    </source>
</evidence>
<gene>
    <name evidence="1" type="ORF">MSG28_002857</name>
</gene>
<sequence>MATGPKIVHKQFNSPIGLYSQRNIQDTLNKHLQNLDNGTVGKAAAQAPRQSQSRRGAASGSYCANCIRGN</sequence>
<reference evidence="1 2" key="1">
    <citation type="journal article" date="2022" name="Genome Biol. Evol.">
        <title>The Spruce Budworm Genome: Reconstructing the Evolutionary History of Antifreeze Proteins.</title>
        <authorList>
            <person name="Beliveau C."/>
            <person name="Gagne P."/>
            <person name="Picq S."/>
            <person name="Vernygora O."/>
            <person name="Keeling C.I."/>
            <person name="Pinkney K."/>
            <person name="Doucet D."/>
            <person name="Wen F."/>
            <person name="Johnston J.S."/>
            <person name="Maaroufi H."/>
            <person name="Boyle B."/>
            <person name="Laroche J."/>
            <person name="Dewar K."/>
            <person name="Juretic N."/>
            <person name="Blackburn G."/>
            <person name="Nisole A."/>
            <person name="Brunet B."/>
            <person name="Brandao M."/>
            <person name="Lumley L."/>
            <person name="Duan J."/>
            <person name="Quan G."/>
            <person name="Lucarotti C.J."/>
            <person name="Roe A.D."/>
            <person name="Sperling F.A.H."/>
            <person name="Levesque R.C."/>
            <person name="Cusson M."/>
        </authorList>
    </citation>
    <scope>NUCLEOTIDE SEQUENCE [LARGE SCALE GENOMIC DNA]</scope>
    <source>
        <strain evidence="1">Glfc:IPQL:Cfum</strain>
    </source>
</reference>
<organism evidence="1 2">
    <name type="scientific">Choristoneura fumiferana</name>
    <name type="common">Spruce budworm moth</name>
    <name type="synonym">Archips fumiferana</name>
    <dbReference type="NCBI Taxonomy" id="7141"/>
    <lineage>
        <taxon>Eukaryota</taxon>
        <taxon>Metazoa</taxon>
        <taxon>Ecdysozoa</taxon>
        <taxon>Arthropoda</taxon>
        <taxon>Hexapoda</taxon>
        <taxon>Insecta</taxon>
        <taxon>Pterygota</taxon>
        <taxon>Neoptera</taxon>
        <taxon>Endopterygota</taxon>
        <taxon>Lepidoptera</taxon>
        <taxon>Glossata</taxon>
        <taxon>Ditrysia</taxon>
        <taxon>Tortricoidea</taxon>
        <taxon>Tortricidae</taxon>
        <taxon>Tortricinae</taxon>
        <taxon>Choristoneura</taxon>
    </lineage>
</organism>
<accession>A0ACC0JJM7</accession>
<evidence type="ECO:0000313" key="2">
    <source>
        <dbReference type="Proteomes" id="UP001064048"/>
    </source>
</evidence>
<dbReference type="Proteomes" id="UP001064048">
    <property type="component" value="Chromosome 4"/>
</dbReference>
<proteinExistence type="predicted"/>
<dbReference type="EMBL" id="CM046104">
    <property type="protein sequence ID" value="KAI8424307.1"/>
    <property type="molecule type" value="Genomic_DNA"/>
</dbReference>
<comment type="caution">
    <text evidence="1">The sequence shown here is derived from an EMBL/GenBank/DDBJ whole genome shotgun (WGS) entry which is preliminary data.</text>
</comment>
<keyword evidence="2" id="KW-1185">Reference proteome</keyword>
<name>A0ACC0JJM7_CHOFU</name>
<protein>
    <submittedName>
        <fullName evidence="1">Uncharacterized protein</fullName>
    </submittedName>
</protein>